<accession>L0DTH7</accession>
<evidence type="ECO:0000313" key="1">
    <source>
        <dbReference type="EMBL" id="AGA32302.1"/>
    </source>
</evidence>
<dbReference type="EMBL" id="CP003989">
    <property type="protein sequence ID" value="AGA32302.1"/>
    <property type="molecule type" value="Genomic_DNA"/>
</dbReference>
<dbReference type="Pfam" id="PF14064">
    <property type="entry name" value="HmuY"/>
    <property type="match status" value="1"/>
</dbReference>
<protein>
    <recommendedName>
        <fullName evidence="3">HmuY protein</fullName>
    </recommendedName>
</protein>
<evidence type="ECO:0008006" key="3">
    <source>
        <dbReference type="Google" id="ProtNLM"/>
    </source>
</evidence>
<dbReference type="KEGG" id="tni:TVNIR_0601"/>
<organism evidence="1 2">
    <name type="scientific">Thioalkalivibrio nitratireducens (strain DSM 14787 / UNIQEM 213 / ALEN2)</name>
    <dbReference type="NCBI Taxonomy" id="1255043"/>
    <lineage>
        <taxon>Bacteria</taxon>
        <taxon>Pseudomonadati</taxon>
        <taxon>Pseudomonadota</taxon>
        <taxon>Gammaproteobacteria</taxon>
        <taxon>Chromatiales</taxon>
        <taxon>Ectothiorhodospiraceae</taxon>
        <taxon>Thioalkalivibrio</taxon>
    </lineage>
</organism>
<evidence type="ECO:0000313" key="2">
    <source>
        <dbReference type="Proteomes" id="UP000010809"/>
    </source>
</evidence>
<dbReference type="STRING" id="1255043.TVNIR_0601"/>
<reference evidence="1" key="1">
    <citation type="submission" date="2015-12" db="EMBL/GenBank/DDBJ databases">
        <authorList>
            <person name="Tikhonova T.V."/>
            <person name="Pavlov A.R."/>
            <person name="Beletsky A.V."/>
            <person name="Mardanov A.V."/>
            <person name="Sorokin D.Y."/>
            <person name="Ravin N.V."/>
            <person name="Popov V.O."/>
        </authorList>
    </citation>
    <scope>NUCLEOTIDE SEQUENCE</scope>
    <source>
        <strain evidence="1">DSM 14787</strain>
    </source>
</reference>
<dbReference type="AlphaFoldDB" id="L0DTH7"/>
<dbReference type="PATRIC" id="fig|1255043.3.peg.607"/>
<name>L0DTH7_THIND</name>
<sequence>MQIDATSSAEYVHLNLHTGQAVEVAAQSEVATEWHIAFRRFNVMLNGGTSGPGDVAGALVAAQDDFYDDNNTPITSRFTNATADSERPVLMAEIAEPGADDWIRDSVTTVLSGTSATDGGWYLYNPADGTMLPNPDRGWLLRSGEGNSYARMRMTELTFDTRSGRGVEHFRFEFDLQPAGVGQFTGQAAFEGLIPPGGGEVCFDFDADLIVACSGTDWDLKLGFLGRSFYLRSNGGVSGEGSGAAFGPFDWAQLATYTSATMDPGGTPLAGLYVPDSSSGVFSEHPWYAYNLAGQHRLWPNYRVYLVDTDRGDDAAPRYALQITGYYSDAGVSGHPRIRYRPVPATQ</sequence>
<keyword evidence="2" id="KW-1185">Reference proteome</keyword>
<proteinExistence type="predicted"/>
<dbReference type="Proteomes" id="UP000010809">
    <property type="component" value="Chromosome"/>
</dbReference>
<dbReference type="HOGENOM" id="CLU_799105_0_0_6"/>
<dbReference type="eggNOG" id="ENOG502Z9CX">
    <property type="taxonomic scope" value="Bacteria"/>
</dbReference>
<dbReference type="InterPro" id="IPR025921">
    <property type="entry name" value="HmuY"/>
</dbReference>
<gene>
    <name evidence="1" type="ordered locus">TVNIR_0601</name>
</gene>
<dbReference type="CDD" id="cd12105">
    <property type="entry name" value="HmuY"/>
    <property type="match status" value="2"/>
</dbReference>